<keyword evidence="6" id="KW-0695">RNA-directed DNA polymerase</keyword>
<dbReference type="InterPro" id="IPR043502">
    <property type="entry name" value="DNA/RNA_pol_sf"/>
</dbReference>
<keyword evidence="2" id="KW-0548">Nucleotidyltransferase</keyword>
<dbReference type="Gene3D" id="1.10.340.70">
    <property type="match status" value="1"/>
</dbReference>
<dbReference type="InterPro" id="IPR002156">
    <property type="entry name" value="RNaseH_domain"/>
</dbReference>
<name>A0A151QLZ0_CAJCA</name>
<dbReference type="Gene3D" id="3.10.10.10">
    <property type="entry name" value="HIV Type 1 Reverse Transcriptase, subunit A, domain 1"/>
    <property type="match status" value="1"/>
</dbReference>
<dbReference type="GO" id="GO:0004523">
    <property type="term" value="F:RNA-DNA hybrid ribonuclease activity"/>
    <property type="evidence" value="ECO:0007669"/>
    <property type="project" value="InterPro"/>
</dbReference>
<dbReference type="PANTHER" id="PTHR48475">
    <property type="entry name" value="RIBONUCLEASE H"/>
    <property type="match status" value="1"/>
</dbReference>
<dbReference type="EMBL" id="KQ486143">
    <property type="protein sequence ID" value="KYP31306.1"/>
    <property type="molecule type" value="Genomic_DNA"/>
</dbReference>
<reference evidence="9" key="1">
    <citation type="journal article" date="2012" name="Nat. Biotechnol.">
        <title>Draft genome sequence of pigeonpea (Cajanus cajan), an orphan legume crop of resource-poor farmers.</title>
        <authorList>
            <person name="Varshney R.K."/>
            <person name="Chen W."/>
            <person name="Li Y."/>
            <person name="Bharti A.K."/>
            <person name="Saxena R.K."/>
            <person name="Schlueter J.A."/>
            <person name="Donoghue M.T."/>
            <person name="Azam S."/>
            <person name="Fan G."/>
            <person name="Whaley A.M."/>
            <person name="Farmer A.D."/>
            <person name="Sheridan J."/>
            <person name="Iwata A."/>
            <person name="Tuteja R."/>
            <person name="Penmetsa R.V."/>
            <person name="Wu W."/>
            <person name="Upadhyaya H.D."/>
            <person name="Yang S.P."/>
            <person name="Shah T."/>
            <person name="Saxena K.B."/>
            <person name="Michael T."/>
            <person name="McCombie W.R."/>
            <person name="Yang B."/>
            <person name="Zhang G."/>
            <person name="Yang H."/>
            <person name="Wang J."/>
            <person name="Spillane C."/>
            <person name="Cook D.R."/>
            <person name="May G.D."/>
            <person name="Xu X."/>
            <person name="Jackson S.A."/>
        </authorList>
    </citation>
    <scope>NUCLEOTIDE SEQUENCE [LARGE SCALE GENOMIC DNA]</scope>
</reference>
<evidence type="ECO:0000256" key="2">
    <source>
        <dbReference type="ARBA" id="ARBA00022695"/>
    </source>
</evidence>
<dbReference type="InterPro" id="IPR043128">
    <property type="entry name" value="Rev_trsase/Diguanyl_cyclase"/>
</dbReference>
<evidence type="ECO:0000256" key="4">
    <source>
        <dbReference type="ARBA" id="ARBA00022759"/>
    </source>
</evidence>
<dbReference type="InterPro" id="IPR041373">
    <property type="entry name" value="RT_RNaseH"/>
</dbReference>
<dbReference type="InterPro" id="IPR041588">
    <property type="entry name" value="Integrase_H2C2"/>
</dbReference>
<dbReference type="OMA" id="KHEGHAL"/>
<dbReference type="CDD" id="cd01647">
    <property type="entry name" value="RT_LTR"/>
    <property type="match status" value="1"/>
</dbReference>
<dbReference type="InterPro" id="IPR000477">
    <property type="entry name" value="RT_dom"/>
</dbReference>
<evidence type="ECO:0000256" key="6">
    <source>
        <dbReference type="ARBA" id="ARBA00022918"/>
    </source>
</evidence>
<evidence type="ECO:0000259" key="8">
    <source>
        <dbReference type="PROSITE" id="PS50878"/>
    </source>
</evidence>
<evidence type="ECO:0000313" key="9">
    <source>
        <dbReference type="EMBL" id="KYP31306.1"/>
    </source>
</evidence>
<keyword evidence="10" id="KW-1185">Reference proteome</keyword>
<dbReference type="Proteomes" id="UP000075243">
    <property type="component" value="Unassembled WGS sequence"/>
</dbReference>
<evidence type="ECO:0000256" key="5">
    <source>
        <dbReference type="ARBA" id="ARBA00022801"/>
    </source>
</evidence>
<dbReference type="EC" id="1.4.3.1" evidence="9"/>
<dbReference type="AlphaFoldDB" id="A0A151QLZ0"/>
<dbReference type="Pfam" id="PF13456">
    <property type="entry name" value="RVT_3"/>
    <property type="match status" value="1"/>
</dbReference>
<proteinExistence type="predicted"/>
<accession>A0A151QLZ0</accession>
<keyword evidence="5" id="KW-0378">Hydrolase</keyword>
<evidence type="ECO:0000256" key="1">
    <source>
        <dbReference type="ARBA" id="ARBA00022679"/>
    </source>
</evidence>
<evidence type="ECO:0000256" key="7">
    <source>
        <dbReference type="SAM" id="Phobius"/>
    </source>
</evidence>
<protein>
    <submittedName>
        <fullName evidence="9">Retrovirus-related Pol polyprotein from transposon 17.6</fullName>
        <ecNumber evidence="9">1.4.3.1</ecNumber>
    </submittedName>
</protein>
<dbReference type="FunFam" id="3.30.70.270:FF:000020">
    <property type="entry name" value="Transposon Tf2-6 polyprotein-like Protein"/>
    <property type="match status" value="1"/>
</dbReference>
<keyword evidence="4" id="KW-0255">Endonuclease</keyword>
<dbReference type="CDD" id="cd09279">
    <property type="entry name" value="RNase_HI_like"/>
    <property type="match status" value="1"/>
</dbReference>
<dbReference type="PANTHER" id="PTHR48475:SF1">
    <property type="entry name" value="RNASE H TYPE-1 DOMAIN-CONTAINING PROTEIN"/>
    <property type="match status" value="1"/>
</dbReference>
<evidence type="ECO:0000313" key="10">
    <source>
        <dbReference type="Proteomes" id="UP000075243"/>
    </source>
</evidence>
<dbReference type="PROSITE" id="PS50878">
    <property type="entry name" value="RT_POL"/>
    <property type="match status" value="1"/>
</dbReference>
<keyword evidence="9" id="KW-0560">Oxidoreductase</keyword>
<gene>
    <name evidence="9" type="ORF">KK1_048467</name>
</gene>
<dbReference type="GO" id="GO:0003676">
    <property type="term" value="F:nucleic acid binding"/>
    <property type="evidence" value="ECO:0007669"/>
    <property type="project" value="InterPro"/>
</dbReference>
<keyword evidence="1" id="KW-0808">Transferase</keyword>
<dbReference type="Pfam" id="PF17921">
    <property type="entry name" value="Integrase_H2C2"/>
    <property type="match status" value="1"/>
</dbReference>
<feature type="domain" description="Reverse transcriptase" evidence="8">
    <location>
        <begin position="90"/>
        <end position="269"/>
    </location>
</feature>
<dbReference type="Gramene" id="C.cajan_44620.t">
    <property type="protein sequence ID" value="C.cajan_44620.t"/>
    <property type="gene ID" value="C.cajan_44620"/>
</dbReference>
<dbReference type="InterPro" id="IPR012337">
    <property type="entry name" value="RNaseH-like_sf"/>
</dbReference>
<organism evidence="9 10">
    <name type="scientific">Cajanus cajan</name>
    <name type="common">Pigeon pea</name>
    <name type="synonym">Cajanus indicus</name>
    <dbReference type="NCBI Taxonomy" id="3821"/>
    <lineage>
        <taxon>Eukaryota</taxon>
        <taxon>Viridiplantae</taxon>
        <taxon>Streptophyta</taxon>
        <taxon>Embryophyta</taxon>
        <taxon>Tracheophyta</taxon>
        <taxon>Spermatophyta</taxon>
        <taxon>Magnoliopsida</taxon>
        <taxon>eudicotyledons</taxon>
        <taxon>Gunneridae</taxon>
        <taxon>Pentapetalae</taxon>
        <taxon>rosids</taxon>
        <taxon>fabids</taxon>
        <taxon>Fabales</taxon>
        <taxon>Fabaceae</taxon>
        <taxon>Papilionoideae</taxon>
        <taxon>50 kb inversion clade</taxon>
        <taxon>NPAAA clade</taxon>
        <taxon>indigoferoid/millettioid clade</taxon>
        <taxon>Phaseoleae</taxon>
        <taxon>Cajanus</taxon>
    </lineage>
</organism>
<feature type="transmembrane region" description="Helical" evidence="7">
    <location>
        <begin position="801"/>
        <end position="823"/>
    </location>
</feature>
<keyword evidence="7" id="KW-1133">Transmembrane helix</keyword>
<keyword evidence="7" id="KW-0812">Transmembrane</keyword>
<dbReference type="SUPFAM" id="SSF56672">
    <property type="entry name" value="DNA/RNA polymerases"/>
    <property type="match status" value="1"/>
</dbReference>
<dbReference type="Gene3D" id="3.30.70.270">
    <property type="match status" value="2"/>
</dbReference>
<dbReference type="Pfam" id="PF17917">
    <property type="entry name" value="RT_RNaseH"/>
    <property type="match status" value="1"/>
</dbReference>
<evidence type="ECO:0000256" key="3">
    <source>
        <dbReference type="ARBA" id="ARBA00022722"/>
    </source>
</evidence>
<dbReference type="Gene3D" id="3.30.420.10">
    <property type="entry name" value="Ribonuclease H-like superfamily/Ribonuclease H"/>
    <property type="match status" value="1"/>
</dbReference>
<keyword evidence="7" id="KW-0472">Membrane</keyword>
<dbReference type="SUPFAM" id="SSF53098">
    <property type="entry name" value="Ribonuclease H-like"/>
    <property type="match status" value="1"/>
</dbReference>
<dbReference type="InterPro" id="IPR036397">
    <property type="entry name" value="RNaseH_sf"/>
</dbReference>
<dbReference type="GO" id="GO:0008445">
    <property type="term" value="F:D-aspartate oxidase activity"/>
    <property type="evidence" value="ECO:0007669"/>
    <property type="project" value="UniProtKB-EC"/>
</dbReference>
<sequence length="832" mass="95490">MINLGGENDKKEVKVGTAIKGDERMRLFKLLTDYVDIFAWTYQDMPGLDSNIVEHRLPLIPEYPPIKQKLRRMKPEVSLKIKEEVKKQLDAGFLAVAKYPQWVANIVPVPKKDGKVRMCVDYRDLNRASPKDDFPLPHIDVLVDNTAQHAFFSFMDGFSGYNQIKMASEDMEKTTFITSWGTFCYKVMPFGLKNAGATYQRAMVTLFHDMMHKEIEVYVDDMIAKSRTGAEHITNLQKLFERLRKYKLRLNPAKCTFGVKSGKLLGFVVSEKGIEVDPDKVRAILEMPAPSTEKEVRGFLGRLNYIARFISQLTATCNPIFKLLRKSQPMVWNEDCQKAFEKIKQYLQEPPILVPPVPGRPLILYMSVLDESMGCVLGQHDASGKKEQAIYYLSKKFTDCEMRYSLLERTCCALAWVARRLRQYMLSHTTWLVSKMDPIKYIFGKPALTGRIARWKMLMSEYDIIYVTQKAVKGSALAEYLAHQPIEDYQSMQCEFPDEDIMTLFDEEESINEEKWTLLFDGASNALGHGIGTVLISPKNQFIPFTARLDFDCTNNVAEYEACAMGIVAALEFKAKVLEVYGDSALVVHQLKEITFQHIPREDNQLADALATLSSMFKISQGNEVPLIRIQNRDQPAYCQAVEEEPDGRPWFYDIKRYIKDKEYPPSASANDKKTLRRLAMGFFLNGDVLYKRNHDMVLLRCVDAIEAKKIVEEVHEGSFGTHMNGHVMARKILRSGYYWLTMESDCCNHVRKCHKCQTYADNIHAPPTPLNVLAAPWPFSMWGMDVIGPIEPKARYQGDLSYYICLCLMNLWVVYWGNMMLLGRKSKQFII</sequence>
<keyword evidence="3" id="KW-0540">Nuclease</keyword>
<dbReference type="Pfam" id="PF00078">
    <property type="entry name" value="RVT_1"/>
    <property type="match status" value="1"/>
</dbReference>